<dbReference type="OrthoDB" id="6423448at2759"/>
<organism evidence="1 2">
    <name type="scientific">Trichonephila clavata</name>
    <name type="common">Joro spider</name>
    <name type="synonym">Nephila clavata</name>
    <dbReference type="NCBI Taxonomy" id="2740835"/>
    <lineage>
        <taxon>Eukaryota</taxon>
        <taxon>Metazoa</taxon>
        <taxon>Ecdysozoa</taxon>
        <taxon>Arthropoda</taxon>
        <taxon>Chelicerata</taxon>
        <taxon>Arachnida</taxon>
        <taxon>Araneae</taxon>
        <taxon>Araneomorphae</taxon>
        <taxon>Entelegynae</taxon>
        <taxon>Araneoidea</taxon>
        <taxon>Nephilidae</taxon>
        <taxon>Trichonephila</taxon>
    </lineage>
</organism>
<gene>
    <name evidence="1" type="primary">AVEN_201204_1</name>
    <name evidence="1" type="ORF">TNCT_526951</name>
</gene>
<keyword evidence="2" id="KW-1185">Reference proteome</keyword>
<dbReference type="EMBL" id="BMAO01039123">
    <property type="protein sequence ID" value="GFR29058.1"/>
    <property type="molecule type" value="Genomic_DNA"/>
</dbReference>
<dbReference type="AlphaFoldDB" id="A0A8X6HT12"/>
<dbReference type="Proteomes" id="UP000887116">
    <property type="component" value="Unassembled WGS sequence"/>
</dbReference>
<evidence type="ECO:0000313" key="1">
    <source>
        <dbReference type="EMBL" id="GFR29058.1"/>
    </source>
</evidence>
<protein>
    <submittedName>
        <fullName evidence="1">DNA_pol_B_2 domain-containing protein</fullName>
    </submittedName>
</protein>
<accession>A0A8X6HT12</accession>
<proteinExistence type="predicted"/>
<evidence type="ECO:0000313" key="2">
    <source>
        <dbReference type="Proteomes" id="UP000887116"/>
    </source>
</evidence>
<reference evidence="1" key="1">
    <citation type="submission" date="2020-07" db="EMBL/GenBank/DDBJ databases">
        <title>Multicomponent nature underlies the extraordinary mechanical properties of spider dragline silk.</title>
        <authorList>
            <person name="Kono N."/>
            <person name="Nakamura H."/>
            <person name="Mori M."/>
            <person name="Yoshida Y."/>
            <person name="Ohtoshi R."/>
            <person name="Malay A.D."/>
            <person name="Moran D.A.P."/>
            <person name="Tomita M."/>
            <person name="Numata K."/>
            <person name="Arakawa K."/>
        </authorList>
    </citation>
    <scope>NUCLEOTIDE SEQUENCE</scope>
</reference>
<comment type="caution">
    <text evidence="1">The sequence shown here is derived from an EMBL/GenBank/DDBJ whole genome shotgun (WGS) entry which is preliminary data.</text>
</comment>
<name>A0A8X6HT12_TRICU</name>
<sequence>MSLNGTSQAGTFTDLVKHLLIKRGLRGDISIFHRFCSANNKYLDSYDETKPSKYILHFKANNLYEWAMSQHLPTYGFDWITEPVDFMEILDEPNIGYAFEVDRLSTKLKWFS</sequence>